<evidence type="ECO:0000256" key="6">
    <source>
        <dbReference type="ARBA" id="ARBA00022605"/>
    </source>
</evidence>
<evidence type="ECO:0000256" key="5">
    <source>
        <dbReference type="ARBA" id="ARBA00011921"/>
    </source>
</evidence>
<dbReference type="InterPro" id="IPR036264">
    <property type="entry name" value="Bact_exopeptidase_dim_dom"/>
</dbReference>
<dbReference type="InterPro" id="IPR010174">
    <property type="entry name" value="Succinyl-DAP_deSuclase_DapE"/>
</dbReference>
<dbReference type="SUPFAM" id="SSF53187">
    <property type="entry name" value="Zn-dependent exopeptidases"/>
    <property type="match status" value="1"/>
</dbReference>
<dbReference type="STRING" id="1538463.B0T36_00290"/>
<evidence type="ECO:0000313" key="17">
    <source>
        <dbReference type="Proteomes" id="UP000188836"/>
    </source>
</evidence>
<comment type="pathway">
    <text evidence="3">Amino-acid biosynthesis; L-lysine biosynthesis via DAP pathway; LL-2,6-diaminopimelate from (S)-tetrahydrodipicolinate (succinylase route): step 3/3.</text>
</comment>
<keyword evidence="7" id="KW-0479">Metal-binding</keyword>
<dbReference type="Pfam" id="PF01546">
    <property type="entry name" value="Peptidase_M20"/>
    <property type="match status" value="1"/>
</dbReference>
<proteinExistence type="predicted"/>
<dbReference type="AlphaFoldDB" id="A0A1V2TMB7"/>
<dbReference type="EC" id="3.5.1.18" evidence="5 14"/>
<evidence type="ECO:0000256" key="2">
    <source>
        <dbReference type="ARBA" id="ARBA00001947"/>
    </source>
</evidence>
<dbReference type="GO" id="GO:0006526">
    <property type="term" value="P:L-arginine biosynthetic process"/>
    <property type="evidence" value="ECO:0007669"/>
    <property type="project" value="TreeGrafter"/>
</dbReference>
<feature type="domain" description="Peptidase M20 dimerisation" evidence="15">
    <location>
        <begin position="171"/>
        <end position="268"/>
    </location>
</feature>
<gene>
    <name evidence="16" type="ORF">B0T46_01895</name>
</gene>
<evidence type="ECO:0000259" key="15">
    <source>
        <dbReference type="Pfam" id="PF07687"/>
    </source>
</evidence>
<dbReference type="Gene3D" id="3.30.70.360">
    <property type="match status" value="1"/>
</dbReference>
<dbReference type="PANTHER" id="PTHR43808:SF31">
    <property type="entry name" value="N-ACETYL-L-CITRULLINE DEACETYLASE"/>
    <property type="match status" value="1"/>
</dbReference>
<name>A0A1V2TMB7_9NOCA</name>
<evidence type="ECO:0000256" key="11">
    <source>
        <dbReference type="ARBA" id="ARBA00023154"/>
    </source>
</evidence>
<dbReference type="InterPro" id="IPR011650">
    <property type="entry name" value="Peptidase_M20_dimer"/>
</dbReference>
<comment type="cofactor">
    <cofactor evidence="1">
        <name>Co(2+)</name>
        <dbReference type="ChEBI" id="CHEBI:48828"/>
    </cofactor>
</comment>
<dbReference type="PANTHER" id="PTHR43808">
    <property type="entry name" value="ACETYLORNITHINE DEACETYLASE"/>
    <property type="match status" value="1"/>
</dbReference>
<dbReference type="GO" id="GO:0009089">
    <property type="term" value="P:lysine biosynthetic process via diaminopimelate"/>
    <property type="evidence" value="ECO:0007669"/>
    <property type="project" value="UniProtKB-UniRule"/>
</dbReference>
<dbReference type="Gene3D" id="3.40.630.10">
    <property type="entry name" value="Zn peptidases"/>
    <property type="match status" value="1"/>
</dbReference>
<evidence type="ECO:0000256" key="7">
    <source>
        <dbReference type="ARBA" id="ARBA00022723"/>
    </source>
</evidence>
<evidence type="ECO:0000256" key="10">
    <source>
        <dbReference type="ARBA" id="ARBA00022915"/>
    </source>
</evidence>
<dbReference type="InterPro" id="IPR002933">
    <property type="entry name" value="Peptidase_M20"/>
</dbReference>
<evidence type="ECO:0000256" key="8">
    <source>
        <dbReference type="ARBA" id="ARBA00022801"/>
    </source>
</evidence>
<keyword evidence="17" id="KW-1185">Reference proteome</keyword>
<comment type="subunit">
    <text evidence="4">Homodimer.</text>
</comment>
<evidence type="ECO:0000256" key="3">
    <source>
        <dbReference type="ARBA" id="ARBA00005130"/>
    </source>
</evidence>
<keyword evidence="6" id="KW-0028">Amino-acid biosynthesis</keyword>
<keyword evidence="9" id="KW-0862">Zinc</keyword>
<dbReference type="Pfam" id="PF07687">
    <property type="entry name" value="M20_dimer"/>
    <property type="match status" value="1"/>
</dbReference>
<organism evidence="16 17">
    <name type="scientific">Nocardia donostiensis</name>
    <dbReference type="NCBI Taxonomy" id="1538463"/>
    <lineage>
        <taxon>Bacteria</taxon>
        <taxon>Bacillati</taxon>
        <taxon>Actinomycetota</taxon>
        <taxon>Actinomycetes</taxon>
        <taxon>Mycobacteriales</taxon>
        <taxon>Nocardiaceae</taxon>
        <taxon>Nocardia</taxon>
    </lineage>
</organism>
<evidence type="ECO:0000256" key="9">
    <source>
        <dbReference type="ARBA" id="ARBA00022833"/>
    </source>
</evidence>
<dbReference type="EMBL" id="MUMY01000001">
    <property type="protein sequence ID" value="ONM50664.1"/>
    <property type="molecule type" value="Genomic_DNA"/>
</dbReference>
<dbReference type="SUPFAM" id="SSF55031">
    <property type="entry name" value="Bacterial exopeptidase dimerisation domain"/>
    <property type="match status" value="1"/>
</dbReference>
<evidence type="ECO:0000256" key="13">
    <source>
        <dbReference type="ARBA" id="ARBA00051301"/>
    </source>
</evidence>
<dbReference type="RefSeq" id="WP_077114646.1">
    <property type="nucleotide sequence ID" value="NZ_MUKP01000056.1"/>
</dbReference>
<comment type="caution">
    <text evidence="16">The sequence shown here is derived from an EMBL/GenBank/DDBJ whole genome shotgun (WGS) entry which is preliminary data.</text>
</comment>
<keyword evidence="10" id="KW-0220">Diaminopimelate biosynthesis</keyword>
<evidence type="ECO:0000256" key="4">
    <source>
        <dbReference type="ARBA" id="ARBA00011738"/>
    </source>
</evidence>
<accession>A0A1V2TMB7</accession>
<keyword evidence="12" id="KW-0170">Cobalt</keyword>
<comment type="catalytic activity">
    <reaction evidence="13">
        <text>N-succinyl-(2S,6S)-2,6-diaminopimelate + H2O = (2S,6S)-2,6-diaminopimelate + succinate</text>
        <dbReference type="Rhea" id="RHEA:22608"/>
        <dbReference type="ChEBI" id="CHEBI:15377"/>
        <dbReference type="ChEBI" id="CHEBI:30031"/>
        <dbReference type="ChEBI" id="CHEBI:57609"/>
        <dbReference type="ChEBI" id="CHEBI:58087"/>
        <dbReference type="EC" id="3.5.1.18"/>
    </reaction>
</comment>
<evidence type="ECO:0000256" key="1">
    <source>
        <dbReference type="ARBA" id="ARBA00001941"/>
    </source>
</evidence>
<dbReference type="GO" id="GO:0046872">
    <property type="term" value="F:metal ion binding"/>
    <property type="evidence" value="ECO:0007669"/>
    <property type="project" value="UniProtKB-KW"/>
</dbReference>
<evidence type="ECO:0000313" key="16">
    <source>
        <dbReference type="EMBL" id="ONM50664.1"/>
    </source>
</evidence>
<dbReference type="NCBIfam" id="TIGR01900">
    <property type="entry name" value="dapE-gram_pos"/>
    <property type="match status" value="1"/>
</dbReference>
<keyword evidence="8" id="KW-0378">Hydrolase</keyword>
<keyword evidence="11" id="KW-0457">Lysine biosynthesis</keyword>
<protein>
    <recommendedName>
        <fullName evidence="5 14">Succinyl-diaminopimelate desuccinylase</fullName>
        <ecNumber evidence="5 14">3.5.1.18</ecNumber>
    </recommendedName>
</protein>
<sequence length="373" mass="39599">MTLDLRADPITLTAALVDIPSVSRDEAVITDAVEAALREQTSGFEVVRHGNVVLARTDRGLPTRVVLAGHLDTVPIADNVPSRFTEQDGAEVLYGCGTVDMKSGDAVFLHLAATIAEPVHDLTLIFYDCEEIAAEFNGLGTIERELPHWLDADLAILGEPSGGWIEAGCQGTLRARLTTSGVRAHSARAWLGDNAIHGLAPVLTRLAEYRARQVDIDGCIYREGLSAVRVGGGVAGNVVPDAAEVEVNFRFAPDRSVAEATEHVRDVFTGLDIDFQVTDAAPGALPGLTAPAAAGLISAVRDHGAAGVRAKYGWTDVSRFAARGIPAVNFGPGDPNLAHKRDEHVPLEQITQVTAMLRSYLTGIPQVTAPTDR</sequence>
<reference evidence="16 17" key="1">
    <citation type="journal article" date="2016" name="Antonie Van Leeuwenhoek">
        <title>Nocardia donostiensis sp. nov., isolated from human respiratory specimens.</title>
        <authorList>
            <person name="Ercibengoa M."/>
            <person name="Bell M."/>
            <person name="Marimon J.M."/>
            <person name="Humrighouse B."/>
            <person name="Klenk H.P."/>
            <person name="Potter G."/>
            <person name="Perez-Trallero E."/>
        </authorList>
    </citation>
    <scope>NUCLEOTIDE SEQUENCE [LARGE SCALE GENOMIC DNA]</scope>
    <source>
        <strain evidence="16 17">X1655</strain>
    </source>
</reference>
<dbReference type="GO" id="GO:0009014">
    <property type="term" value="F:succinyl-diaminopimelate desuccinylase activity"/>
    <property type="evidence" value="ECO:0007669"/>
    <property type="project" value="UniProtKB-UniRule"/>
</dbReference>
<dbReference type="FunFam" id="3.30.70.360:FF:000011">
    <property type="entry name" value="Succinyl-diaminopimelate desuccinylase"/>
    <property type="match status" value="1"/>
</dbReference>
<comment type="cofactor">
    <cofactor evidence="2">
        <name>Zn(2+)</name>
        <dbReference type="ChEBI" id="CHEBI:29105"/>
    </cofactor>
</comment>
<dbReference type="Proteomes" id="UP000188836">
    <property type="component" value="Unassembled WGS sequence"/>
</dbReference>
<evidence type="ECO:0000256" key="14">
    <source>
        <dbReference type="NCBIfam" id="TIGR01900"/>
    </source>
</evidence>
<dbReference type="InterPro" id="IPR050072">
    <property type="entry name" value="Peptidase_M20A"/>
</dbReference>
<dbReference type="GO" id="GO:0008777">
    <property type="term" value="F:acetylornithine deacetylase activity"/>
    <property type="evidence" value="ECO:0007669"/>
    <property type="project" value="TreeGrafter"/>
</dbReference>
<dbReference type="GO" id="GO:0019877">
    <property type="term" value="P:diaminopimelate biosynthetic process"/>
    <property type="evidence" value="ECO:0007669"/>
    <property type="project" value="UniProtKB-KW"/>
</dbReference>
<evidence type="ECO:0000256" key="12">
    <source>
        <dbReference type="ARBA" id="ARBA00023285"/>
    </source>
</evidence>